<dbReference type="RefSeq" id="WP_066033115.1">
    <property type="nucleotide sequence ID" value="NZ_CP016907.1"/>
</dbReference>
<evidence type="ECO:0000313" key="4">
    <source>
        <dbReference type="Proteomes" id="UP000093276"/>
    </source>
</evidence>
<feature type="chain" id="PRO_5041973358" description="DUF4468 domain-containing protein" evidence="1">
    <location>
        <begin position="19"/>
        <end position="163"/>
    </location>
</feature>
<dbReference type="Pfam" id="PF14730">
    <property type="entry name" value="DUF4468"/>
    <property type="match status" value="1"/>
</dbReference>
<sequence length="163" mass="18985">MKYLFLIIILVYSFNSSAQTIEKDSVSGLYQTQGILEFENLKADLIFSKAKEWITLNYRSANDVIQLADKESLKIINKGNFKSDMFMKEGSIFHTLILEFKDGKLRYTYTDFSYYSKGSGELSFESKNLAFKKSLIKSTEKDIKESIEKLKKYIQNSNKKDDW</sequence>
<dbReference type="GeneID" id="32307364"/>
<dbReference type="Proteomes" id="UP000093276">
    <property type="component" value="Chromosome"/>
</dbReference>
<protein>
    <recommendedName>
        <fullName evidence="2">DUF4468 domain-containing protein</fullName>
    </recommendedName>
</protein>
<dbReference type="KEGG" id="fjg:BB050_01480"/>
<organism evidence="3 4">
    <name type="scientific">Flavobacterium anhuiense</name>
    <dbReference type="NCBI Taxonomy" id="459526"/>
    <lineage>
        <taxon>Bacteria</taxon>
        <taxon>Pseudomonadati</taxon>
        <taxon>Bacteroidota</taxon>
        <taxon>Flavobacteriia</taxon>
        <taxon>Flavobacteriales</taxon>
        <taxon>Flavobacteriaceae</taxon>
        <taxon>Flavobacterium</taxon>
    </lineage>
</organism>
<reference evidence="3 4" key="1">
    <citation type="submission" date="2016-08" db="EMBL/GenBank/DDBJ databases">
        <title>Complete genome sequence of Flavobacterium johnsoniae strain GSE09, a volatile-producing biocontrol agent isolated from cucumber (Cucumis sativus).</title>
        <authorList>
            <person name="Jeong J.-J."/>
            <person name="Oh J.Y."/>
            <person name="Jim Y.J."/>
            <person name="Sang M.K."/>
            <person name="Kim K.D."/>
        </authorList>
    </citation>
    <scope>NUCLEOTIDE SEQUENCE [LARGE SCALE GENOMIC DNA]</scope>
    <source>
        <strain evidence="3 4">GSE09</strain>
    </source>
</reference>
<evidence type="ECO:0000256" key="1">
    <source>
        <dbReference type="SAM" id="SignalP"/>
    </source>
</evidence>
<feature type="domain" description="DUF4468" evidence="2">
    <location>
        <begin position="35"/>
        <end position="114"/>
    </location>
</feature>
<dbReference type="Gene3D" id="3.30.530.80">
    <property type="match status" value="1"/>
</dbReference>
<dbReference type="EMBL" id="CP016907">
    <property type="protein sequence ID" value="AOC94607.1"/>
    <property type="molecule type" value="Genomic_DNA"/>
</dbReference>
<gene>
    <name evidence="3" type="ORF">BB050_01480</name>
</gene>
<proteinExistence type="predicted"/>
<dbReference type="InterPro" id="IPR027823">
    <property type="entry name" value="DUF4468"/>
</dbReference>
<name>A0AAC9D2X9_9FLAO</name>
<keyword evidence="1" id="KW-0732">Signal</keyword>
<feature type="signal peptide" evidence="1">
    <location>
        <begin position="1"/>
        <end position="18"/>
    </location>
</feature>
<accession>A0AAC9D2X9</accession>
<evidence type="ECO:0000259" key="2">
    <source>
        <dbReference type="Pfam" id="PF14730"/>
    </source>
</evidence>
<evidence type="ECO:0000313" key="3">
    <source>
        <dbReference type="EMBL" id="AOC94607.1"/>
    </source>
</evidence>
<dbReference type="AlphaFoldDB" id="A0AAC9D2X9"/>